<dbReference type="AlphaFoldDB" id="A0A5B8LYA5"/>
<dbReference type="Gene3D" id="3.40.50.10490">
    <property type="entry name" value="Glucose-6-phosphate isomerase like protein, domain 1"/>
    <property type="match status" value="1"/>
</dbReference>
<dbReference type="Pfam" id="PF01380">
    <property type="entry name" value="SIS"/>
    <property type="match status" value="1"/>
</dbReference>
<keyword evidence="3" id="KW-1185">Reference proteome</keyword>
<dbReference type="PANTHER" id="PTHR30514">
    <property type="entry name" value="GLUCOKINASE"/>
    <property type="match status" value="1"/>
</dbReference>
<dbReference type="SUPFAM" id="SSF46689">
    <property type="entry name" value="Homeodomain-like"/>
    <property type="match status" value="1"/>
</dbReference>
<sequence length="335" mass="36604">MIADDDEGRRPARIGDQHRFFTADVHCTPYAASVNFCISSSILVKTVNAEIINSEGRMEGKSVAGRIHDAIHRLTAAEKRAARGLLGSYPTLGLAPVAEFAQQAGASSATVLRFVSALGYKSYPDFQRALREELEERSKSPLQRSAAGDIRADGDAQFLDRFAAQAVDNLRGSAALIPASEFEAVCTRLAENRGACYLAGGRFTDFLAGYMEAHLRVIRPGVRRLDGRPATRADQMIDVKPGDLAIIFDVRRYDPSLIDVATELAARRAQIVLITDEWMSPVSRFAKLVLPCRTEMGRTWDANGSLFTLAEAVIARTTELSWPTASKRIGSIEAE</sequence>
<dbReference type="InterPro" id="IPR047640">
    <property type="entry name" value="RpiR-like"/>
</dbReference>
<feature type="domain" description="HTH rpiR-type" evidence="1">
    <location>
        <begin position="61"/>
        <end position="137"/>
    </location>
</feature>
<accession>A0A5B8LYA5</accession>
<dbReference type="PROSITE" id="PS51071">
    <property type="entry name" value="HTH_RPIR"/>
    <property type="match status" value="1"/>
</dbReference>
<dbReference type="EMBL" id="CP042304">
    <property type="protein sequence ID" value="QDZ13036.1"/>
    <property type="molecule type" value="Genomic_DNA"/>
</dbReference>
<organism evidence="2 3">
    <name type="scientific">Devosia ginsengisoli</name>
    <dbReference type="NCBI Taxonomy" id="400770"/>
    <lineage>
        <taxon>Bacteria</taxon>
        <taxon>Pseudomonadati</taxon>
        <taxon>Pseudomonadota</taxon>
        <taxon>Alphaproteobacteria</taxon>
        <taxon>Hyphomicrobiales</taxon>
        <taxon>Devosiaceae</taxon>
        <taxon>Devosia</taxon>
    </lineage>
</organism>
<gene>
    <name evidence="2" type="ORF">FPZ08_21220</name>
</gene>
<evidence type="ECO:0000313" key="2">
    <source>
        <dbReference type="EMBL" id="QDZ13036.1"/>
    </source>
</evidence>
<dbReference type="Gene3D" id="1.10.10.10">
    <property type="entry name" value="Winged helix-like DNA-binding domain superfamily/Winged helix DNA-binding domain"/>
    <property type="match status" value="1"/>
</dbReference>
<protein>
    <submittedName>
        <fullName evidence="2">MurR/RpiR family transcriptional regulator</fullName>
    </submittedName>
</protein>
<dbReference type="KEGG" id="dea:FPZ08_21220"/>
<dbReference type="Proteomes" id="UP000315364">
    <property type="component" value="Chromosome"/>
</dbReference>
<dbReference type="InterPro" id="IPR009057">
    <property type="entry name" value="Homeodomain-like_sf"/>
</dbReference>
<evidence type="ECO:0000313" key="3">
    <source>
        <dbReference type="Proteomes" id="UP000315364"/>
    </source>
</evidence>
<dbReference type="PANTHER" id="PTHR30514:SF18">
    <property type="entry name" value="RPIR-FAMILY TRANSCRIPTIONAL REGULATOR"/>
    <property type="match status" value="1"/>
</dbReference>
<dbReference type="Pfam" id="PF01418">
    <property type="entry name" value="HTH_6"/>
    <property type="match status" value="1"/>
</dbReference>
<dbReference type="OrthoDB" id="3574600at2"/>
<dbReference type="InterPro" id="IPR001347">
    <property type="entry name" value="SIS_dom"/>
</dbReference>
<dbReference type="InterPro" id="IPR046348">
    <property type="entry name" value="SIS_dom_sf"/>
</dbReference>
<proteinExistence type="predicted"/>
<reference evidence="2 3" key="1">
    <citation type="submission" date="2019-07" db="EMBL/GenBank/DDBJ databases">
        <title>Full genome sequence of Devosia sp. Gsoil 520.</title>
        <authorList>
            <person name="Im W.-T."/>
        </authorList>
    </citation>
    <scope>NUCLEOTIDE SEQUENCE [LARGE SCALE GENOMIC DNA]</scope>
    <source>
        <strain evidence="2 3">Gsoil 520</strain>
    </source>
</reference>
<dbReference type="SUPFAM" id="SSF53697">
    <property type="entry name" value="SIS domain"/>
    <property type="match status" value="1"/>
</dbReference>
<name>A0A5B8LYA5_9HYPH</name>
<dbReference type="GO" id="GO:0097367">
    <property type="term" value="F:carbohydrate derivative binding"/>
    <property type="evidence" value="ECO:0007669"/>
    <property type="project" value="InterPro"/>
</dbReference>
<evidence type="ECO:0000259" key="1">
    <source>
        <dbReference type="PROSITE" id="PS51071"/>
    </source>
</evidence>
<dbReference type="GO" id="GO:1901135">
    <property type="term" value="P:carbohydrate derivative metabolic process"/>
    <property type="evidence" value="ECO:0007669"/>
    <property type="project" value="InterPro"/>
</dbReference>
<dbReference type="GO" id="GO:0003677">
    <property type="term" value="F:DNA binding"/>
    <property type="evidence" value="ECO:0007669"/>
    <property type="project" value="InterPro"/>
</dbReference>
<dbReference type="InterPro" id="IPR000281">
    <property type="entry name" value="HTH_RpiR"/>
</dbReference>
<dbReference type="InterPro" id="IPR036388">
    <property type="entry name" value="WH-like_DNA-bd_sf"/>
</dbReference>
<dbReference type="GO" id="GO:0003700">
    <property type="term" value="F:DNA-binding transcription factor activity"/>
    <property type="evidence" value="ECO:0007669"/>
    <property type="project" value="InterPro"/>
</dbReference>